<feature type="compositionally biased region" description="Acidic residues" evidence="1">
    <location>
        <begin position="74"/>
        <end position="89"/>
    </location>
</feature>
<feature type="compositionally biased region" description="Basic and acidic residues" evidence="1">
    <location>
        <begin position="51"/>
        <end position="61"/>
    </location>
</feature>
<dbReference type="Proteomes" id="UP000016930">
    <property type="component" value="Unassembled WGS sequence"/>
</dbReference>
<feature type="region of interest" description="Disordered" evidence="1">
    <location>
        <begin position="35"/>
        <end position="122"/>
    </location>
</feature>
<feature type="region of interest" description="Disordered" evidence="1">
    <location>
        <begin position="228"/>
        <end position="251"/>
    </location>
</feature>
<feature type="region of interest" description="Disordered" evidence="1">
    <location>
        <begin position="136"/>
        <end position="159"/>
    </location>
</feature>
<gene>
    <name evidence="2" type="ORF">CERSUDRAFT_111654</name>
</gene>
<keyword evidence="3" id="KW-1185">Reference proteome</keyword>
<dbReference type="EMBL" id="KB445792">
    <property type="protein sequence ID" value="EMD41081.1"/>
    <property type="molecule type" value="Genomic_DNA"/>
</dbReference>
<dbReference type="STRING" id="914234.M2RQD3"/>
<protein>
    <submittedName>
        <fullName evidence="2">Uncharacterized protein</fullName>
    </submittedName>
</protein>
<feature type="region of interest" description="Disordered" evidence="1">
    <location>
        <begin position="289"/>
        <end position="313"/>
    </location>
</feature>
<dbReference type="OrthoDB" id="5556956at2759"/>
<evidence type="ECO:0000256" key="1">
    <source>
        <dbReference type="SAM" id="MobiDB-lite"/>
    </source>
</evidence>
<dbReference type="InterPro" id="IPR053030">
    <property type="entry name" value="Ribosomal_biogenesis_FAF1-like"/>
</dbReference>
<reference evidence="2 3" key="1">
    <citation type="journal article" date="2012" name="Proc. Natl. Acad. Sci. U.S.A.">
        <title>Comparative genomics of Ceriporiopsis subvermispora and Phanerochaete chrysosporium provide insight into selective ligninolysis.</title>
        <authorList>
            <person name="Fernandez-Fueyo E."/>
            <person name="Ruiz-Duenas F.J."/>
            <person name="Ferreira P."/>
            <person name="Floudas D."/>
            <person name="Hibbett D.S."/>
            <person name="Canessa P."/>
            <person name="Larrondo L.F."/>
            <person name="James T.Y."/>
            <person name="Seelenfreund D."/>
            <person name="Lobos S."/>
            <person name="Polanco R."/>
            <person name="Tello M."/>
            <person name="Honda Y."/>
            <person name="Watanabe T."/>
            <person name="Watanabe T."/>
            <person name="Ryu J.S."/>
            <person name="Kubicek C.P."/>
            <person name="Schmoll M."/>
            <person name="Gaskell J."/>
            <person name="Hammel K.E."/>
            <person name="St John F.J."/>
            <person name="Vanden Wymelenberg A."/>
            <person name="Sabat G."/>
            <person name="Splinter BonDurant S."/>
            <person name="Syed K."/>
            <person name="Yadav J.S."/>
            <person name="Doddapaneni H."/>
            <person name="Subramanian V."/>
            <person name="Lavin J.L."/>
            <person name="Oguiza J.A."/>
            <person name="Perez G."/>
            <person name="Pisabarro A.G."/>
            <person name="Ramirez L."/>
            <person name="Santoyo F."/>
            <person name="Master E."/>
            <person name="Coutinho P.M."/>
            <person name="Henrissat B."/>
            <person name="Lombard V."/>
            <person name="Magnuson J.K."/>
            <person name="Kuees U."/>
            <person name="Hori C."/>
            <person name="Igarashi K."/>
            <person name="Samejima M."/>
            <person name="Held B.W."/>
            <person name="Barry K.W."/>
            <person name="LaButti K.M."/>
            <person name="Lapidus A."/>
            <person name="Lindquist E.A."/>
            <person name="Lucas S.M."/>
            <person name="Riley R."/>
            <person name="Salamov A.A."/>
            <person name="Hoffmeister D."/>
            <person name="Schwenk D."/>
            <person name="Hadar Y."/>
            <person name="Yarden O."/>
            <person name="de Vries R.P."/>
            <person name="Wiebenga A."/>
            <person name="Stenlid J."/>
            <person name="Eastwood D."/>
            <person name="Grigoriev I.V."/>
            <person name="Berka R.M."/>
            <person name="Blanchette R.A."/>
            <person name="Kersten P."/>
            <person name="Martinez A.T."/>
            <person name="Vicuna R."/>
            <person name="Cullen D."/>
        </authorList>
    </citation>
    <scope>NUCLEOTIDE SEQUENCE [LARGE SCALE GENOMIC DNA]</scope>
    <source>
        <strain evidence="2 3">B</strain>
    </source>
</reference>
<dbReference type="PANTHER" id="PTHR28096:SF1">
    <property type="entry name" value="PROTEIN FAF1"/>
    <property type="match status" value="1"/>
</dbReference>
<feature type="compositionally biased region" description="Basic and acidic residues" evidence="1">
    <location>
        <begin position="228"/>
        <end position="246"/>
    </location>
</feature>
<dbReference type="HOGENOM" id="CLU_051226_0_0_1"/>
<organism evidence="2 3">
    <name type="scientific">Ceriporiopsis subvermispora (strain B)</name>
    <name type="common">White-rot fungus</name>
    <name type="synonym">Gelatoporia subvermispora</name>
    <dbReference type="NCBI Taxonomy" id="914234"/>
    <lineage>
        <taxon>Eukaryota</taxon>
        <taxon>Fungi</taxon>
        <taxon>Dikarya</taxon>
        <taxon>Basidiomycota</taxon>
        <taxon>Agaricomycotina</taxon>
        <taxon>Agaricomycetes</taxon>
        <taxon>Polyporales</taxon>
        <taxon>Gelatoporiaceae</taxon>
        <taxon>Gelatoporia</taxon>
    </lineage>
</organism>
<proteinExistence type="predicted"/>
<dbReference type="AlphaFoldDB" id="M2RQD3"/>
<evidence type="ECO:0000313" key="2">
    <source>
        <dbReference type="EMBL" id="EMD41081.1"/>
    </source>
</evidence>
<sequence>MAYTEKEELLRILESHGQQFLGSFGSFAVLGKRKETTAKEKGSKGKKRKIKTEAISERDEWSGFGSGPSQLPGESDDEEDQDDELDIPLEDNRPQEGPSSQANVVVFSDPSRAGPSNTKTGKAQMKAFMSSKVAKVTQEVENEQSEEEASDEEDDLTNAQNDALLHRLVHTRILSGSLNPELDLTPAQRKKALAGRVLEVSGQAKLGKGETTVRTAEHNKAAKRVRDGIADKQKERSKKELEEAKHLGNYHPALKKLYDASAQSKQQKRERGLRMGVGSFKGGILKLSKHEIDSVRGGGSRGRHGSRKRGGKK</sequence>
<feature type="compositionally biased region" description="Basic residues" evidence="1">
    <location>
        <begin position="301"/>
        <end position="313"/>
    </location>
</feature>
<evidence type="ECO:0000313" key="3">
    <source>
        <dbReference type="Proteomes" id="UP000016930"/>
    </source>
</evidence>
<accession>M2RQD3</accession>
<name>M2RQD3_CERS8</name>
<dbReference type="GO" id="GO:0005730">
    <property type="term" value="C:nucleolus"/>
    <property type="evidence" value="ECO:0007669"/>
    <property type="project" value="TreeGrafter"/>
</dbReference>
<feature type="compositionally biased region" description="Acidic residues" evidence="1">
    <location>
        <begin position="140"/>
        <end position="156"/>
    </location>
</feature>
<dbReference type="PANTHER" id="PTHR28096">
    <property type="entry name" value="PROTEIN FAF1"/>
    <property type="match status" value="1"/>
</dbReference>
<dbReference type="GO" id="GO:0000462">
    <property type="term" value="P:maturation of SSU-rRNA from tricistronic rRNA transcript (SSU-rRNA, 5.8S rRNA, LSU-rRNA)"/>
    <property type="evidence" value="ECO:0007669"/>
    <property type="project" value="TreeGrafter"/>
</dbReference>